<dbReference type="Gene3D" id="1.25.40.10">
    <property type="entry name" value="Tetratricopeptide repeat domain"/>
    <property type="match status" value="1"/>
</dbReference>
<dbReference type="InterPro" id="IPR010323">
    <property type="entry name" value="DUF924"/>
</dbReference>
<reference evidence="1 2" key="1">
    <citation type="submission" date="2024-02" db="EMBL/GenBank/DDBJ databases">
        <title>Microbulbifer aestuariivivens NBRC 112533.</title>
        <authorList>
            <person name="Ichikawa N."/>
            <person name="Katano-Makiyama Y."/>
            <person name="Hidaka K."/>
        </authorList>
    </citation>
    <scope>NUCLEOTIDE SEQUENCE [LARGE SCALE GENOMIC DNA]</scope>
    <source>
        <strain evidence="1 2">NBRC 112533</strain>
    </source>
</reference>
<evidence type="ECO:0008006" key="3">
    <source>
        <dbReference type="Google" id="ProtNLM"/>
    </source>
</evidence>
<dbReference type="Proteomes" id="UP001408594">
    <property type="component" value="Unassembled WGS sequence"/>
</dbReference>
<sequence length="218" mass="24304">MSQPAEVLKFWFGSEQLQATSDKSLRQRWFARSEAFDSEIEQRFGHLVESALAGKLNDWRDTLMGELALVLVCDQFTRNIYRGTARAFAGDALALEVALAAIDRGDDRKLGLSQRAFLGLPLEHDERAQIQRRSVDYFKRLRDDYVAITTDCTTAGSSDATTDASQSAQAAQTESFYQYALAHQKVIDEFGRFPHRNAALGRATTAAEQAWLNQGGGF</sequence>
<comment type="caution">
    <text evidence="1">The sequence shown here is derived from an EMBL/GenBank/DDBJ whole genome shotgun (WGS) entry which is preliminary data.</text>
</comment>
<accession>A0ABP9WMX6</accession>
<dbReference type="RefSeq" id="WP_345549448.1">
    <property type="nucleotide sequence ID" value="NZ_BAABRT010000006.1"/>
</dbReference>
<dbReference type="SUPFAM" id="SSF48452">
    <property type="entry name" value="TPR-like"/>
    <property type="match status" value="1"/>
</dbReference>
<organism evidence="1 2">
    <name type="scientific">Microbulbifer aestuariivivens</name>
    <dbReference type="NCBI Taxonomy" id="1908308"/>
    <lineage>
        <taxon>Bacteria</taxon>
        <taxon>Pseudomonadati</taxon>
        <taxon>Pseudomonadota</taxon>
        <taxon>Gammaproteobacteria</taxon>
        <taxon>Cellvibrionales</taxon>
        <taxon>Microbulbiferaceae</taxon>
        <taxon>Microbulbifer</taxon>
    </lineage>
</organism>
<name>A0ABP9WMX6_9GAMM</name>
<dbReference type="Gene3D" id="1.20.58.320">
    <property type="entry name" value="TPR-like"/>
    <property type="match status" value="1"/>
</dbReference>
<dbReference type="Pfam" id="PF06041">
    <property type="entry name" value="DUF924"/>
    <property type="match status" value="1"/>
</dbReference>
<dbReference type="EMBL" id="BAABRT010000006">
    <property type="protein sequence ID" value="GAA5524460.1"/>
    <property type="molecule type" value="Genomic_DNA"/>
</dbReference>
<evidence type="ECO:0000313" key="1">
    <source>
        <dbReference type="EMBL" id="GAA5524460.1"/>
    </source>
</evidence>
<dbReference type="InterPro" id="IPR011990">
    <property type="entry name" value="TPR-like_helical_dom_sf"/>
</dbReference>
<proteinExistence type="predicted"/>
<protein>
    <recommendedName>
        <fullName evidence="3">DUF924 domain-containing protein</fullName>
    </recommendedName>
</protein>
<keyword evidence="2" id="KW-1185">Reference proteome</keyword>
<evidence type="ECO:0000313" key="2">
    <source>
        <dbReference type="Proteomes" id="UP001408594"/>
    </source>
</evidence>
<gene>
    <name evidence="1" type="ORF">Maes01_01017</name>
</gene>